<evidence type="ECO:0000313" key="4">
    <source>
        <dbReference type="Proteomes" id="UP001183615"/>
    </source>
</evidence>
<feature type="signal peptide" evidence="1">
    <location>
        <begin position="1"/>
        <end position="32"/>
    </location>
</feature>
<name>A0ABU2S240_9ACTN</name>
<proteinExistence type="predicted"/>
<gene>
    <name evidence="3" type="ORF">RM779_10740</name>
</gene>
<accession>A0ABU2S240</accession>
<organism evidence="3 4">
    <name type="scientific">Streptomyces johnsoniae</name>
    <dbReference type="NCBI Taxonomy" id="3075532"/>
    <lineage>
        <taxon>Bacteria</taxon>
        <taxon>Bacillati</taxon>
        <taxon>Actinomycetota</taxon>
        <taxon>Actinomycetes</taxon>
        <taxon>Kitasatosporales</taxon>
        <taxon>Streptomycetaceae</taxon>
        <taxon>Streptomyces</taxon>
    </lineage>
</organism>
<dbReference type="EMBL" id="JAVREV010000005">
    <property type="protein sequence ID" value="MDT0443068.1"/>
    <property type="molecule type" value="Genomic_DNA"/>
</dbReference>
<evidence type="ECO:0000256" key="1">
    <source>
        <dbReference type="SAM" id="SignalP"/>
    </source>
</evidence>
<dbReference type="Pfam" id="PF10646">
    <property type="entry name" value="Germane"/>
    <property type="match status" value="1"/>
</dbReference>
<dbReference type="PROSITE" id="PS51318">
    <property type="entry name" value="TAT"/>
    <property type="match status" value="1"/>
</dbReference>
<dbReference type="PROSITE" id="PS51257">
    <property type="entry name" value="PROKAR_LIPOPROTEIN"/>
    <property type="match status" value="1"/>
</dbReference>
<dbReference type="InterPro" id="IPR006311">
    <property type="entry name" value="TAT_signal"/>
</dbReference>
<protein>
    <recommendedName>
        <fullName evidence="2">GerMN domain-containing protein</fullName>
    </recommendedName>
</protein>
<feature type="chain" id="PRO_5045056526" description="GerMN domain-containing protein" evidence="1">
    <location>
        <begin position="33"/>
        <end position="194"/>
    </location>
</feature>
<keyword evidence="1" id="KW-0732">Signal</keyword>
<evidence type="ECO:0000259" key="2">
    <source>
        <dbReference type="Pfam" id="PF10646"/>
    </source>
</evidence>
<dbReference type="Proteomes" id="UP001183615">
    <property type="component" value="Unassembled WGS sequence"/>
</dbReference>
<evidence type="ECO:0000313" key="3">
    <source>
        <dbReference type="EMBL" id="MDT0443068.1"/>
    </source>
</evidence>
<keyword evidence="4" id="KW-1185">Reference proteome</keyword>
<reference evidence="4" key="1">
    <citation type="submission" date="2023-07" db="EMBL/GenBank/DDBJ databases">
        <title>30 novel species of actinomycetes from the DSMZ collection.</title>
        <authorList>
            <person name="Nouioui I."/>
        </authorList>
    </citation>
    <scope>NUCLEOTIDE SEQUENCE [LARGE SCALE GENOMIC DNA]</scope>
    <source>
        <strain evidence="4">DSM 41886</strain>
    </source>
</reference>
<dbReference type="InterPro" id="IPR019606">
    <property type="entry name" value="GerMN"/>
</dbReference>
<dbReference type="RefSeq" id="WP_311617450.1">
    <property type="nucleotide sequence ID" value="NZ_JAVREV010000005.1"/>
</dbReference>
<feature type="domain" description="GerMN" evidence="2">
    <location>
        <begin position="62"/>
        <end position="152"/>
    </location>
</feature>
<comment type="caution">
    <text evidence="3">The sequence shown here is derived from an EMBL/GenBank/DDBJ whole genome shotgun (WGS) entry which is preliminary data.</text>
</comment>
<sequence length="194" mass="19423">MTDKHTTGRTARHRSRLPVLAAALLTAAAALAGCGVSDTGPVAAGAPAAGGLTVEGSELLRVYFVTPQGAWPATRPAPADAGPQQALNALLGGPTAAERARGLDTALPAGSHEVRARASSGMVDLYLPWLVAELDSVAVSQLVCTAAAAPGVPGANAPVDVVVRVHESGLAADPWEVMCDETGTAAPRGRTPSP</sequence>